<name>A0A5A5U264_LEUCI</name>
<comment type="caution">
    <text evidence="1">The sequence shown here is derived from an EMBL/GenBank/DDBJ whole genome shotgun (WGS) entry which is preliminary data.</text>
</comment>
<sequence>MAWFNKKTETRNMQTSVVTSPIFFAPDSNGFSIIQGSEQLVNTVPALSTTIQQLSTDMSLVKYTGGQASVLNSTNLLVTFRQLLITGNAFLLIKRDVRGVLSGLVSVDTQDVIINLDQGKLSYQITNNSGDQPYDTGLYQDSEILHFMLNPGTQSIERFRGHSPIESLKDSLIVQQLANQNLQAMLKESISPKILLKINSADQDTQKAVKTAFNNVNKDSSTWISDNSVDVQKLFVNNNGNSDSLVAYSKQLSDSADVIAQAFAIPSSMVGNSSSDDNQTNGVQIQQIYLQKIKTKYMSVIISELQDKLNINIQADYSALLPIPNDTDEITNITNLVDAGFIDVDQGRNLLIKKGIIDE</sequence>
<evidence type="ECO:0000313" key="2">
    <source>
        <dbReference type="Proteomes" id="UP000323274"/>
    </source>
</evidence>
<organism evidence="1 2">
    <name type="scientific">Leuconostoc citreum</name>
    <dbReference type="NCBI Taxonomy" id="33964"/>
    <lineage>
        <taxon>Bacteria</taxon>
        <taxon>Bacillati</taxon>
        <taxon>Bacillota</taxon>
        <taxon>Bacilli</taxon>
        <taxon>Lactobacillales</taxon>
        <taxon>Lactobacillaceae</taxon>
        <taxon>Leuconostoc</taxon>
    </lineage>
</organism>
<accession>A0A5A5U264</accession>
<reference evidence="1 2" key="1">
    <citation type="submission" date="2019-04" db="EMBL/GenBank/DDBJ databases">
        <title>A pseudo-fructophilic Leuconostoc citreum strain F192-5 isolated from peel of satsuma mandarin: the first report for isolation and characterization of strain-dependent fructophilic-like characteristics.</title>
        <authorList>
            <person name="Maeno S."/>
            <person name="Tanizawa Y."/>
            <person name="Kajikawa A."/>
            <person name="Kanesaki Y."/>
            <person name="Kubota E."/>
            <person name="Arita M."/>
            <person name="Leon D."/>
            <person name="Endo A."/>
        </authorList>
    </citation>
    <scope>NUCLEOTIDE SEQUENCE [LARGE SCALE GENOMIC DNA]</scope>
    <source>
        <strain evidence="1 2">F192-5</strain>
    </source>
</reference>
<dbReference type="RefSeq" id="WP_149334742.1">
    <property type="nucleotide sequence ID" value="NZ_BJJW01000013.1"/>
</dbReference>
<dbReference type="InterPro" id="IPR006944">
    <property type="entry name" value="Phage/GTA_portal"/>
</dbReference>
<evidence type="ECO:0000313" key="1">
    <source>
        <dbReference type="EMBL" id="GDZ84469.1"/>
    </source>
</evidence>
<dbReference type="Pfam" id="PF04860">
    <property type="entry name" value="Phage_portal"/>
    <property type="match status" value="1"/>
</dbReference>
<dbReference type="EMBL" id="BJJW01000013">
    <property type="protein sequence ID" value="GDZ84469.1"/>
    <property type="molecule type" value="Genomic_DNA"/>
</dbReference>
<dbReference type="AlphaFoldDB" id="A0A5A5U264"/>
<protein>
    <submittedName>
        <fullName evidence="1">Phage portal protein</fullName>
    </submittedName>
</protein>
<dbReference type="Proteomes" id="UP000323274">
    <property type="component" value="Unassembled WGS sequence"/>
</dbReference>
<gene>
    <name evidence="1" type="primary">pi135_2</name>
    <name evidence="1" type="ORF">LCIT_17110</name>
</gene>
<proteinExistence type="predicted"/>